<name>A0A0L1JR04_9RHOB</name>
<evidence type="ECO:0000313" key="2">
    <source>
        <dbReference type="EMBL" id="KNG94166.1"/>
    </source>
</evidence>
<evidence type="ECO:0000313" key="3">
    <source>
        <dbReference type="Proteomes" id="UP000036938"/>
    </source>
</evidence>
<dbReference type="PANTHER" id="PTHR43283">
    <property type="entry name" value="BETA-LACTAMASE-RELATED"/>
    <property type="match status" value="1"/>
</dbReference>
<organism evidence="2 3">
    <name type="scientific">Pseudaestuariivita atlantica</name>
    <dbReference type="NCBI Taxonomy" id="1317121"/>
    <lineage>
        <taxon>Bacteria</taxon>
        <taxon>Pseudomonadati</taxon>
        <taxon>Pseudomonadota</taxon>
        <taxon>Alphaproteobacteria</taxon>
        <taxon>Rhodobacterales</taxon>
        <taxon>Paracoccaceae</taxon>
        <taxon>Pseudaestuariivita</taxon>
    </lineage>
</organism>
<dbReference type="PANTHER" id="PTHR43283:SF14">
    <property type="entry name" value="BLL8153 PROTEIN"/>
    <property type="match status" value="1"/>
</dbReference>
<dbReference type="SUPFAM" id="SSF56601">
    <property type="entry name" value="beta-lactamase/transpeptidase-like"/>
    <property type="match status" value="1"/>
</dbReference>
<dbReference type="InterPro" id="IPR001466">
    <property type="entry name" value="Beta-lactam-related"/>
</dbReference>
<sequence length="394" mass="42664">MRKIGWSVLVLVVAAGIGWWAIGPQWRLFLSDPPSDTNVLFWTQSQRDAGFALSDRIPTIDTRPIAANGTARPLPDGPPLALDVDIDAFMAAQNSAAVLILHKGKLRLERYGLHQDRDARWTSFSVAKSVTSTLVGAAIRDGYIGGLDDKVSDYVAGLKGSAYDNVSIRQLLTMTSGVRWLEDYADPQSDVALFRSVEPVAGEASLVTYMKRLPRAHPPGEVFNYSTGETNLVGVLVSEAVGMGVAAYLSQVIWTPYGMEHDGSWVTSSTGEEISGCCIQATARDYARFGQFVLEDGRIGDGSPLRDGWIAEATGLQQPIPDDDGRDYGYQWWILDQGTFAAIGIFGQSIFVDPGRELVTVTHASWQDSRGKAAGQSAGRSAFWDAVQAAIDAE</sequence>
<dbReference type="Pfam" id="PF00144">
    <property type="entry name" value="Beta-lactamase"/>
    <property type="match status" value="1"/>
</dbReference>
<dbReference type="Proteomes" id="UP000036938">
    <property type="component" value="Unassembled WGS sequence"/>
</dbReference>
<comment type="caution">
    <text evidence="2">The sequence shown here is derived from an EMBL/GenBank/DDBJ whole genome shotgun (WGS) entry which is preliminary data.</text>
</comment>
<dbReference type="PATRIC" id="fig|1317121.7.peg.2215"/>
<dbReference type="STRING" id="1317121.ATO11_08030"/>
<evidence type="ECO:0000259" key="1">
    <source>
        <dbReference type="Pfam" id="PF00144"/>
    </source>
</evidence>
<dbReference type="Gene3D" id="3.40.710.10">
    <property type="entry name" value="DD-peptidase/beta-lactamase superfamily"/>
    <property type="match status" value="1"/>
</dbReference>
<dbReference type="RefSeq" id="WP_050530315.1">
    <property type="nucleotide sequence ID" value="NZ_AQQZ01000003.1"/>
</dbReference>
<reference evidence="2 3" key="1">
    <citation type="journal article" date="2015" name="Int. J. Syst. Evol. Microbiol.">
        <title>Aestuariivita atlantica sp. nov., isolated from deep sea sediment of the Atlantic Ocean.</title>
        <authorList>
            <person name="Li G."/>
            <person name="Lai Q."/>
            <person name="Du Y."/>
            <person name="Liu X."/>
            <person name="Sun F."/>
            <person name="Shao Z."/>
        </authorList>
    </citation>
    <scope>NUCLEOTIDE SEQUENCE [LARGE SCALE GENOMIC DNA]</scope>
    <source>
        <strain evidence="2 3">22II-S11-z3</strain>
    </source>
</reference>
<gene>
    <name evidence="2" type="ORF">ATO11_08030</name>
</gene>
<proteinExistence type="predicted"/>
<dbReference type="InterPro" id="IPR050789">
    <property type="entry name" value="Diverse_Enzym_Activities"/>
</dbReference>
<dbReference type="EMBL" id="AQQZ01000003">
    <property type="protein sequence ID" value="KNG94166.1"/>
    <property type="molecule type" value="Genomic_DNA"/>
</dbReference>
<protein>
    <submittedName>
        <fullName evidence="2">Beta-lactamase</fullName>
    </submittedName>
</protein>
<feature type="domain" description="Beta-lactamase-related" evidence="1">
    <location>
        <begin position="86"/>
        <end position="369"/>
    </location>
</feature>
<dbReference type="OrthoDB" id="9814204at2"/>
<keyword evidence="3" id="KW-1185">Reference proteome</keyword>
<accession>A0A0L1JR04</accession>
<dbReference type="InterPro" id="IPR012338">
    <property type="entry name" value="Beta-lactam/transpept-like"/>
</dbReference>
<dbReference type="AlphaFoldDB" id="A0A0L1JR04"/>